<reference evidence="2" key="1">
    <citation type="submission" date="2022-09" db="EMBL/GenBank/DDBJ databases">
        <title>Fusarium specimens isolated from Avocado Roots.</title>
        <authorList>
            <person name="Stajich J."/>
            <person name="Roper C."/>
            <person name="Heimlech-Rivalta G."/>
        </authorList>
    </citation>
    <scope>NUCLEOTIDE SEQUENCE</scope>
    <source>
        <strain evidence="2">CF00136</strain>
    </source>
</reference>
<sequence length="381" mass="42212">MPPRGSTPPPPIFQRKRFRKAESRADLGPRDRAGIPNGQRQHSPELEELSQSEHERELKRKLKPNRNSQTSSHTQDRARVNKGKGKRVPEPADSRAVSHDQRTIVVNNSGPSNQLDDGGFGRDGSRFEQDKASQGPTNQRNGDSSQSAATNTRTGGDTSLSDTEDDPLSERSLKQEQSRESVDNAQVQVQDNLTAEAEALQAALQGAPADPVHLKAALRVILHQQQLMSRITPGYQFVPPGFVVVPSISHGVPRGSESLPNSSHADEPDEHVRPERRAESDDVEHNEIPCVLCLRKMCKNLTEGLLCILDEDPGRAQCTRCRQARSKCVMIKDSDNMLQVMAGEFSHISRRVMNGGREINKKERKLARDILNKLVSAGYKN</sequence>
<keyword evidence="3" id="KW-1185">Reference proteome</keyword>
<dbReference type="Proteomes" id="UP001152049">
    <property type="component" value="Unassembled WGS sequence"/>
</dbReference>
<feature type="compositionally biased region" description="Basic and acidic residues" evidence="1">
    <location>
        <begin position="264"/>
        <end position="281"/>
    </location>
</feature>
<evidence type="ECO:0000313" key="3">
    <source>
        <dbReference type="Proteomes" id="UP001152049"/>
    </source>
</evidence>
<dbReference type="OrthoDB" id="10603715at2759"/>
<name>A0A9W8RRY2_9HYPO</name>
<gene>
    <name evidence="2" type="ORF">NW762_011000</name>
</gene>
<feature type="region of interest" description="Disordered" evidence="1">
    <location>
        <begin position="1"/>
        <end position="185"/>
    </location>
</feature>
<comment type="caution">
    <text evidence="2">The sequence shown here is derived from an EMBL/GenBank/DDBJ whole genome shotgun (WGS) entry which is preliminary data.</text>
</comment>
<accession>A0A9W8RRY2</accession>
<feature type="compositionally biased region" description="Basic and acidic residues" evidence="1">
    <location>
        <begin position="168"/>
        <end position="182"/>
    </location>
</feature>
<evidence type="ECO:0000313" key="2">
    <source>
        <dbReference type="EMBL" id="KAJ4252402.1"/>
    </source>
</evidence>
<feature type="compositionally biased region" description="Pro residues" evidence="1">
    <location>
        <begin position="1"/>
        <end position="12"/>
    </location>
</feature>
<organism evidence="2 3">
    <name type="scientific">Fusarium torreyae</name>
    <dbReference type="NCBI Taxonomy" id="1237075"/>
    <lineage>
        <taxon>Eukaryota</taxon>
        <taxon>Fungi</taxon>
        <taxon>Dikarya</taxon>
        <taxon>Ascomycota</taxon>
        <taxon>Pezizomycotina</taxon>
        <taxon>Sordariomycetes</taxon>
        <taxon>Hypocreomycetidae</taxon>
        <taxon>Hypocreales</taxon>
        <taxon>Nectriaceae</taxon>
        <taxon>Fusarium</taxon>
    </lineage>
</organism>
<feature type="compositionally biased region" description="Basic and acidic residues" evidence="1">
    <location>
        <begin position="20"/>
        <end position="33"/>
    </location>
</feature>
<dbReference type="EMBL" id="JAOQAZ010000026">
    <property type="protein sequence ID" value="KAJ4252402.1"/>
    <property type="molecule type" value="Genomic_DNA"/>
</dbReference>
<feature type="compositionally biased region" description="Basic and acidic residues" evidence="1">
    <location>
        <begin position="119"/>
        <end position="131"/>
    </location>
</feature>
<protein>
    <submittedName>
        <fullName evidence="2">Uncharacterized protein</fullName>
    </submittedName>
</protein>
<feature type="compositionally biased region" description="Polar residues" evidence="1">
    <location>
        <begin position="104"/>
        <end position="115"/>
    </location>
</feature>
<feature type="region of interest" description="Disordered" evidence="1">
    <location>
        <begin position="252"/>
        <end position="281"/>
    </location>
</feature>
<feature type="compositionally biased region" description="Basic and acidic residues" evidence="1">
    <location>
        <begin position="87"/>
        <end position="102"/>
    </location>
</feature>
<feature type="compositionally biased region" description="Polar residues" evidence="1">
    <location>
        <begin position="132"/>
        <end position="161"/>
    </location>
</feature>
<proteinExistence type="predicted"/>
<evidence type="ECO:0000256" key="1">
    <source>
        <dbReference type="SAM" id="MobiDB-lite"/>
    </source>
</evidence>
<dbReference type="AlphaFoldDB" id="A0A9W8RRY2"/>